<feature type="region of interest" description="Disordered" evidence="1">
    <location>
        <begin position="79"/>
        <end position="109"/>
    </location>
</feature>
<reference evidence="2 3" key="1">
    <citation type="submission" date="2019-03" db="EMBL/GenBank/DDBJ databases">
        <title>First draft genome of Liparis tanakae, snailfish: a comprehensive survey of snailfish specific genes.</title>
        <authorList>
            <person name="Kim W."/>
            <person name="Song I."/>
            <person name="Jeong J.-H."/>
            <person name="Kim D."/>
            <person name="Kim S."/>
            <person name="Ryu S."/>
            <person name="Song J.Y."/>
            <person name="Lee S.K."/>
        </authorList>
    </citation>
    <scope>NUCLEOTIDE SEQUENCE [LARGE SCALE GENOMIC DNA]</scope>
    <source>
        <tissue evidence="2">Muscle</tissue>
    </source>
</reference>
<protein>
    <submittedName>
        <fullName evidence="2">Uncharacterized protein</fullName>
    </submittedName>
</protein>
<dbReference type="Proteomes" id="UP000314294">
    <property type="component" value="Unassembled WGS sequence"/>
</dbReference>
<dbReference type="AlphaFoldDB" id="A0A4Z2JDQ5"/>
<gene>
    <name evidence="2" type="ORF">EYF80_001857</name>
</gene>
<comment type="caution">
    <text evidence="2">The sequence shown here is derived from an EMBL/GenBank/DDBJ whole genome shotgun (WGS) entry which is preliminary data.</text>
</comment>
<evidence type="ECO:0000313" key="2">
    <source>
        <dbReference type="EMBL" id="TNN87893.1"/>
    </source>
</evidence>
<name>A0A4Z2JDQ5_9TELE</name>
<proteinExistence type="predicted"/>
<feature type="compositionally biased region" description="Acidic residues" evidence="1">
    <location>
        <begin position="81"/>
        <end position="100"/>
    </location>
</feature>
<sequence>MLSLSCSGLASIRLSLCSCRFFASSSFLLRGVGIRLPAAGEDELLSCLDCQEFPLELIRKLTADEDEEDEEDRELRVWLAEEPEGDEEEENELEKVEDEPAPSGLCLGA</sequence>
<organism evidence="2 3">
    <name type="scientific">Liparis tanakae</name>
    <name type="common">Tanaka's snailfish</name>
    <dbReference type="NCBI Taxonomy" id="230148"/>
    <lineage>
        <taxon>Eukaryota</taxon>
        <taxon>Metazoa</taxon>
        <taxon>Chordata</taxon>
        <taxon>Craniata</taxon>
        <taxon>Vertebrata</taxon>
        <taxon>Euteleostomi</taxon>
        <taxon>Actinopterygii</taxon>
        <taxon>Neopterygii</taxon>
        <taxon>Teleostei</taxon>
        <taxon>Neoteleostei</taxon>
        <taxon>Acanthomorphata</taxon>
        <taxon>Eupercaria</taxon>
        <taxon>Perciformes</taxon>
        <taxon>Cottioidei</taxon>
        <taxon>Cottales</taxon>
        <taxon>Liparidae</taxon>
        <taxon>Liparis</taxon>
    </lineage>
</organism>
<evidence type="ECO:0000313" key="3">
    <source>
        <dbReference type="Proteomes" id="UP000314294"/>
    </source>
</evidence>
<dbReference type="EMBL" id="SRLO01000008">
    <property type="protein sequence ID" value="TNN87893.1"/>
    <property type="molecule type" value="Genomic_DNA"/>
</dbReference>
<accession>A0A4Z2JDQ5</accession>
<evidence type="ECO:0000256" key="1">
    <source>
        <dbReference type="SAM" id="MobiDB-lite"/>
    </source>
</evidence>
<keyword evidence="3" id="KW-1185">Reference proteome</keyword>